<dbReference type="InterPro" id="IPR013766">
    <property type="entry name" value="Thioredoxin_domain"/>
</dbReference>
<evidence type="ECO:0000256" key="1">
    <source>
        <dbReference type="ARBA" id="ARBA00008987"/>
    </source>
</evidence>
<evidence type="ECO:0000256" key="3">
    <source>
        <dbReference type="ARBA" id="ARBA00022982"/>
    </source>
</evidence>
<dbReference type="InterPro" id="IPR017937">
    <property type="entry name" value="Thioredoxin_CS"/>
</dbReference>
<dbReference type="InterPro" id="IPR005746">
    <property type="entry name" value="Thioredoxin"/>
</dbReference>
<dbReference type="PROSITE" id="PS51352">
    <property type="entry name" value="THIOREDOXIN_2"/>
    <property type="match status" value="1"/>
</dbReference>
<feature type="disulfide bond" description="Redox-active" evidence="9">
    <location>
        <begin position="32"/>
        <end position="35"/>
    </location>
</feature>
<evidence type="ECO:0000256" key="7">
    <source>
        <dbReference type="PIRNR" id="PIRNR000077"/>
    </source>
</evidence>
<dbReference type="NCBIfam" id="TIGR01068">
    <property type="entry name" value="thioredoxin"/>
    <property type="match status" value="1"/>
</dbReference>
<gene>
    <name evidence="11" type="ORF">UT14_C0019G0006</name>
</gene>
<dbReference type="CDD" id="cd02947">
    <property type="entry name" value="TRX_family"/>
    <property type="match status" value="1"/>
</dbReference>
<keyword evidence="3" id="KW-0249">Electron transport</keyword>
<feature type="active site" description="Nucleophile" evidence="8">
    <location>
        <position position="35"/>
    </location>
</feature>
<evidence type="ECO:0000259" key="10">
    <source>
        <dbReference type="PROSITE" id="PS51352"/>
    </source>
</evidence>
<dbReference type="FunFam" id="3.40.30.10:FF:000001">
    <property type="entry name" value="Thioredoxin"/>
    <property type="match status" value="1"/>
</dbReference>
<dbReference type="PATRIC" id="fig|1618489.3.peg.345"/>
<feature type="active site" description="Nucleophile" evidence="8">
    <location>
        <position position="32"/>
    </location>
</feature>
<evidence type="ECO:0000256" key="5">
    <source>
        <dbReference type="ARBA" id="ARBA00023284"/>
    </source>
</evidence>
<accession>A0A0G0PPH9</accession>
<evidence type="ECO:0000256" key="2">
    <source>
        <dbReference type="ARBA" id="ARBA00022448"/>
    </source>
</evidence>
<dbReference type="PIRSF" id="PIRSF000077">
    <property type="entry name" value="Thioredoxin"/>
    <property type="match status" value="1"/>
</dbReference>
<dbReference type="GO" id="GO:0015035">
    <property type="term" value="F:protein-disulfide reductase activity"/>
    <property type="evidence" value="ECO:0007669"/>
    <property type="project" value="UniProtKB-UniRule"/>
</dbReference>
<feature type="site" description="Contributes to redox potential value" evidence="8">
    <location>
        <position position="34"/>
    </location>
</feature>
<dbReference type="EMBL" id="LBVR01000019">
    <property type="protein sequence ID" value="KKQ91221.1"/>
    <property type="molecule type" value="Genomic_DNA"/>
</dbReference>
<evidence type="ECO:0000313" key="12">
    <source>
        <dbReference type="Proteomes" id="UP000033841"/>
    </source>
</evidence>
<proteinExistence type="inferred from homology"/>
<name>A0A0G0PPH9_9BACT</name>
<sequence length="103" mass="11723">MANTVMVNKENFEEKVLKSKLPVLVDFWAPWCGPCLMMAPVLEDAATELEGKVIIAKLNTEEVENQTLAFEYNIQSIPNMKLFKDGKIVKDFVGFRPKEEKSD</sequence>
<dbReference type="AlphaFoldDB" id="A0A0G0PPH9"/>
<keyword evidence="2" id="KW-0813">Transport</keyword>
<feature type="site" description="Contributes to redox potential value" evidence="8">
    <location>
        <position position="33"/>
    </location>
</feature>
<evidence type="ECO:0000256" key="4">
    <source>
        <dbReference type="ARBA" id="ARBA00023157"/>
    </source>
</evidence>
<dbReference type="Proteomes" id="UP000033841">
    <property type="component" value="Unassembled WGS sequence"/>
</dbReference>
<dbReference type="GO" id="GO:0005737">
    <property type="term" value="C:cytoplasm"/>
    <property type="evidence" value="ECO:0007669"/>
    <property type="project" value="TreeGrafter"/>
</dbReference>
<dbReference type="PROSITE" id="PS00194">
    <property type="entry name" value="THIOREDOXIN_1"/>
    <property type="match status" value="1"/>
</dbReference>
<evidence type="ECO:0000256" key="6">
    <source>
        <dbReference type="NCBIfam" id="TIGR01068"/>
    </source>
</evidence>
<reference evidence="11 12" key="1">
    <citation type="journal article" date="2015" name="Nature">
        <title>rRNA introns, odd ribosomes, and small enigmatic genomes across a large radiation of phyla.</title>
        <authorList>
            <person name="Brown C.T."/>
            <person name="Hug L.A."/>
            <person name="Thomas B.C."/>
            <person name="Sharon I."/>
            <person name="Castelle C.J."/>
            <person name="Singh A."/>
            <person name="Wilkins M.J."/>
            <person name="Williams K.H."/>
            <person name="Banfield J.F."/>
        </authorList>
    </citation>
    <scope>NUCLEOTIDE SEQUENCE [LARGE SCALE GENOMIC DNA]</scope>
</reference>
<evidence type="ECO:0000313" key="11">
    <source>
        <dbReference type="EMBL" id="KKQ91221.1"/>
    </source>
</evidence>
<evidence type="ECO:0000256" key="8">
    <source>
        <dbReference type="PIRSR" id="PIRSR000077-1"/>
    </source>
</evidence>
<dbReference type="PANTHER" id="PTHR45663">
    <property type="entry name" value="GEO12009P1"/>
    <property type="match status" value="1"/>
</dbReference>
<comment type="caution">
    <text evidence="11">The sequence shown here is derived from an EMBL/GenBank/DDBJ whole genome shotgun (WGS) entry which is preliminary data.</text>
</comment>
<keyword evidence="5 9" id="KW-0676">Redox-active center</keyword>
<dbReference type="InterPro" id="IPR036249">
    <property type="entry name" value="Thioredoxin-like_sf"/>
</dbReference>
<comment type="similarity">
    <text evidence="1 7">Belongs to the thioredoxin family.</text>
</comment>
<organism evidence="11 12">
    <name type="scientific">Candidatus Shapirobacteria bacterium GW2011_GWE1_38_92</name>
    <dbReference type="NCBI Taxonomy" id="1618489"/>
    <lineage>
        <taxon>Bacteria</taxon>
        <taxon>Candidatus Shapironibacteriota</taxon>
    </lineage>
</organism>
<feature type="site" description="Deprotonates C-terminal active site Cys" evidence="8">
    <location>
        <position position="26"/>
    </location>
</feature>
<dbReference type="PRINTS" id="PR00421">
    <property type="entry name" value="THIOREDOXIN"/>
</dbReference>
<evidence type="ECO:0000256" key="9">
    <source>
        <dbReference type="PIRSR" id="PIRSR000077-4"/>
    </source>
</evidence>
<dbReference type="PANTHER" id="PTHR45663:SF11">
    <property type="entry name" value="GEO12009P1"/>
    <property type="match status" value="1"/>
</dbReference>
<dbReference type="Gene3D" id="3.40.30.10">
    <property type="entry name" value="Glutaredoxin"/>
    <property type="match status" value="1"/>
</dbReference>
<feature type="domain" description="Thioredoxin" evidence="10">
    <location>
        <begin position="1"/>
        <end position="103"/>
    </location>
</feature>
<dbReference type="SUPFAM" id="SSF52833">
    <property type="entry name" value="Thioredoxin-like"/>
    <property type="match status" value="1"/>
</dbReference>
<protein>
    <recommendedName>
        <fullName evidence="6 7">Thioredoxin</fullName>
    </recommendedName>
</protein>
<keyword evidence="4 9" id="KW-1015">Disulfide bond</keyword>
<dbReference type="Pfam" id="PF00085">
    <property type="entry name" value="Thioredoxin"/>
    <property type="match status" value="1"/>
</dbReference>